<dbReference type="InterPro" id="IPR000608">
    <property type="entry name" value="UBC"/>
</dbReference>
<dbReference type="Pfam" id="PF00179">
    <property type="entry name" value="UQ_con"/>
    <property type="match status" value="1"/>
</dbReference>
<feature type="region of interest" description="Disordered" evidence="3">
    <location>
        <begin position="124"/>
        <end position="185"/>
    </location>
</feature>
<organism evidence="5 6">
    <name type="scientific">Orbilia ellipsospora</name>
    <dbReference type="NCBI Taxonomy" id="2528407"/>
    <lineage>
        <taxon>Eukaryota</taxon>
        <taxon>Fungi</taxon>
        <taxon>Dikarya</taxon>
        <taxon>Ascomycota</taxon>
        <taxon>Pezizomycotina</taxon>
        <taxon>Orbiliomycetes</taxon>
        <taxon>Orbiliales</taxon>
        <taxon>Orbiliaceae</taxon>
        <taxon>Orbilia</taxon>
    </lineage>
</organism>
<comment type="caution">
    <text evidence="5">The sequence shown here is derived from an EMBL/GenBank/DDBJ whole genome shotgun (WGS) entry which is preliminary data.</text>
</comment>
<accession>A0AAV9WRF2</accession>
<keyword evidence="6" id="KW-1185">Reference proteome</keyword>
<dbReference type="PANTHER" id="PTHR46116">
    <property type="entry name" value="(E3-INDEPENDENT) E2 UBIQUITIN-CONJUGATING ENZYME"/>
    <property type="match status" value="1"/>
</dbReference>
<feature type="domain" description="UBC core" evidence="4">
    <location>
        <begin position="772"/>
        <end position="931"/>
    </location>
</feature>
<evidence type="ECO:0000256" key="2">
    <source>
        <dbReference type="ARBA" id="ARBA00022786"/>
    </source>
</evidence>
<keyword evidence="1" id="KW-0808">Transferase</keyword>
<dbReference type="EMBL" id="JAVHJO010000019">
    <property type="protein sequence ID" value="KAK6523181.1"/>
    <property type="molecule type" value="Genomic_DNA"/>
</dbReference>
<reference evidence="5 6" key="1">
    <citation type="submission" date="2019-10" db="EMBL/GenBank/DDBJ databases">
        <authorList>
            <person name="Palmer J.M."/>
        </authorList>
    </citation>
    <scope>NUCLEOTIDE SEQUENCE [LARGE SCALE GENOMIC DNA]</scope>
    <source>
        <strain evidence="5 6">TWF694</strain>
    </source>
</reference>
<feature type="region of interest" description="Disordered" evidence="3">
    <location>
        <begin position="419"/>
        <end position="442"/>
    </location>
</feature>
<dbReference type="Gene3D" id="3.10.110.10">
    <property type="entry name" value="Ubiquitin Conjugating Enzyme"/>
    <property type="match status" value="1"/>
</dbReference>
<dbReference type="CDD" id="cd23810">
    <property type="entry name" value="UBCc_BIRC6"/>
    <property type="match status" value="1"/>
</dbReference>
<gene>
    <name evidence="5" type="ORF">TWF694_006076</name>
</gene>
<name>A0AAV9WRF2_9PEZI</name>
<protein>
    <recommendedName>
        <fullName evidence="4">UBC core domain-containing protein</fullName>
    </recommendedName>
</protein>
<proteinExistence type="predicted"/>
<dbReference type="InterPro" id="IPR016135">
    <property type="entry name" value="UBQ-conjugating_enzyme/RWD"/>
</dbReference>
<dbReference type="PROSITE" id="PS50127">
    <property type="entry name" value="UBC_2"/>
    <property type="match status" value="1"/>
</dbReference>
<keyword evidence="2" id="KW-0833">Ubl conjugation pathway</keyword>
<evidence type="ECO:0000256" key="1">
    <source>
        <dbReference type="ARBA" id="ARBA00022679"/>
    </source>
</evidence>
<dbReference type="GO" id="GO:0016740">
    <property type="term" value="F:transferase activity"/>
    <property type="evidence" value="ECO:0007669"/>
    <property type="project" value="UniProtKB-KW"/>
</dbReference>
<dbReference type="AlphaFoldDB" id="A0AAV9WRF2"/>
<evidence type="ECO:0000313" key="6">
    <source>
        <dbReference type="Proteomes" id="UP001365542"/>
    </source>
</evidence>
<feature type="compositionally biased region" description="Polar residues" evidence="3">
    <location>
        <begin position="419"/>
        <end position="432"/>
    </location>
</feature>
<evidence type="ECO:0000259" key="4">
    <source>
        <dbReference type="PROSITE" id="PS50127"/>
    </source>
</evidence>
<dbReference type="SUPFAM" id="SSF54495">
    <property type="entry name" value="UBC-like"/>
    <property type="match status" value="1"/>
</dbReference>
<sequence>MSSRRQILDSYGDGVYEGPRLTYDTQTYHAFTNSTFFAPSFTPNLGLQTPLPNIPYYRPENWYPMVYNTPSNDLDAGHVLGSQFNPIVLGSDDSMYQITPNPYHFSTHQIPKHASSSNFIDLTKATETPRTRRKRKIEHLEADQAYNLERTEESTAKRHSSQWTGHYGTDISGADFNAPNPKTPTMPQDGVWDTSQLLDPFQPSSSFIPVPINNIIPSGQNHYPDQFLEGSTSGSNTELGTEMSDLVFRPNRFNTAPARSVTDRRTSQPVPQSVPEDLKRVQEYFQSLLSDQRTIALPCPHFVSGFAGILSAIKNEDRKKGSQVPYNQEEKLCTFKCGECRMKICLGCAAKLGNAKTETTYPDHRCTESHLLSIILVLARIDTRWQLKEFGSPSSCPVRKPSALSRFRKNAEVPLESDTLYTTPGRANSSPHKSGIGYGSGSTNRRGVAINPRRAVKTPAKLKVEFEDNQLLAEFLSALVALLDTEDDDLSVFTLLADHGPFLISSIKVSYLPELIRSLVRNDSIMDIDAANTWDLYRACLELLRALADHELLLDILFGALDEKKTSPGLANLIKLPDVQPLRGLISGKKRFGLLSSPQPIAEFALITGLEGVAQPITQSFQKLVKQCQAFMNNASRVATNDDDEETNRLLAFCIDVDSTAIKLQQREDIWQKKLEESRPPPASRNTHLASLSPEILSHPIFSNLRSSMNVASKNPLDVPVYIKQKCKEALNSHLQFKFATNVVNTHCGASQMARMEDAMAVAIVSGTSNPGRMKRLIKELTVLSTTLPPGIFVRVQEDRPELFKAIIVGPDSSPYHLGLYEFDFTIPPNYPNGPPTVTFKTTGGGRVRFNPNLYECGKVCLSILGTWSGSASEQWQPKTSTLLQVLVSIQSMILCAEPYYNEPGYQNHPDAAASRNYNQNVQHNSINLAMIDWLSYDGLWNDVIQTHFLANAEEILSTTLTFVDNTANASTTNAAHNVSTNPFGAPMYSTTAFAPNAVLMNTAAVHQAGVHNVMQKARSDLEKGMKKALPTFANSELWKENVEQ</sequence>
<dbReference type="Proteomes" id="UP001365542">
    <property type="component" value="Unassembled WGS sequence"/>
</dbReference>
<evidence type="ECO:0000313" key="5">
    <source>
        <dbReference type="EMBL" id="KAK6523181.1"/>
    </source>
</evidence>
<evidence type="ECO:0000256" key="3">
    <source>
        <dbReference type="SAM" id="MobiDB-lite"/>
    </source>
</evidence>
<dbReference type="SMART" id="SM00212">
    <property type="entry name" value="UBCc"/>
    <property type="match status" value="1"/>
</dbReference>